<dbReference type="Proteomes" id="UP001457282">
    <property type="component" value="Unassembled WGS sequence"/>
</dbReference>
<feature type="region of interest" description="Disordered" evidence="1">
    <location>
        <begin position="58"/>
        <end position="123"/>
    </location>
</feature>
<evidence type="ECO:0000256" key="1">
    <source>
        <dbReference type="SAM" id="MobiDB-lite"/>
    </source>
</evidence>
<dbReference type="EMBL" id="JBEDUW010000007">
    <property type="protein sequence ID" value="KAK9912232.1"/>
    <property type="molecule type" value="Genomic_DNA"/>
</dbReference>
<feature type="compositionally biased region" description="Basic and acidic residues" evidence="1">
    <location>
        <begin position="151"/>
        <end position="173"/>
    </location>
</feature>
<gene>
    <name evidence="2" type="ORF">M0R45_036103</name>
</gene>
<evidence type="ECO:0000313" key="3">
    <source>
        <dbReference type="Proteomes" id="UP001457282"/>
    </source>
</evidence>
<reference evidence="2 3" key="1">
    <citation type="journal article" date="2023" name="G3 (Bethesda)">
        <title>A chromosome-length genome assembly and annotation of blackberry (Rubus argutus, cv. 'Hillquist').</title>
        <authorList>
            <person name="Bruna T."/>
            <person name="Aryal R."/>
            <person name="Dudchenko O."/>
            <person name="Sargent D.J."/>
            <person name="Mead D."/>
            <person name="Buti M."/>
            <person name="Cavallini A."/>
            <person name="Hytonen T."/>
            <person name="Andres J."/>
            <person name="Pham M."/>
            <person name="Weisz D."/>
            <person name="Mascagni F."/>
            <person name="Usai G."/>
            <person name="Natali L."/>
            <person name="Bassil N."/>
            <person name="Fernandez G.E."/>
            <person name="Lomsadze A."/>
            <person name="Armour M."/>
            <person name="Olukolu B."/>
            <person name="Poorten T."/>
            <person name="Britton C."/>
            <person name="Davik J."/>
            <person name="Ashrafi H."/>
            <person name="Aiden E.L."/>
            <person name="Borodovsky M."/>
            <person name="Worthington M."/>
        </authorList>
    </citation>
    <scope>NUCLEOTIDE SEQUENCE [LARGE SCALE GENOMIC DNA]</scope>
    <source>
        <strain evidence="2">PI 553951</strain>
    </source>
</reference>
<accession>A0AAW1VZM6</accession>
<organism evidence="2 3">
    <name type="scientific">Rubus argutus</name>
    <name type="common">Southern blackberry</name>
    <dbReference type="NCBI Taxonomy" id="59490"/>
    <lineage>
        <taxon>Eukaryota</taxon>
        <taxon>Viridiplantae</taxon>
        <taxon>Streptophyta</taxon>
        <taxon>Embryophyta</taxon>
        <taxon>Tracheophyta</taxon>
        <taxon>Spermatophyta</taxon>
        <taxon>Magnoliopsida</taxon>
        <taxon>eudicotyledons</taxon>
        <taxon>Gunneridae</taxon>
        <taxon>Pentapetalae</taxon>
        <taxon>rosids</taxon>
        <taxon>fabids</taxon>
        <taxon>Rosales</taxon>
        <taxon>Rosaceae</taxon>
        <taxon>Rosoideae</taxon>
        <taxon>Rosoideae incertae sedis</taxon>
        <taxon>Rubus</taxon>
    </lineage>
</organism>
<feature type="compositionally biased region" description="Basic residues" evidence="1">
    <location>
        <begin position="58"/>
        <end position="68"/>
    </location>
</feature>
<feature type="region of interest" description="Disordered" evidence="1">
    <location>
        <begin position="139"/>
        <end position="196"/>
    </location>
</feature>
<evidence type="ECO:0000313" key="2">
    <source>
        <dbReference type="EMBL" id="KAK9912232.1"/>
    </source>
</evidence>
<name>A0AAW1VZM6_RUBAR</name>
<feature type="compositionally biased region" description="Polar residues" evidence="1">
    <location>
        <begin position="75"/>
        <end position="103"/>
    </location>
</feature>
<dbReference type="AlphaFoldDB" id="A0AAW1VZM6"/>
<sequence length="196" mass="22748">MGCSSRLWRPQQTTVASTFTAPFYLTHQLHHYHFTPSPIPTTCNLTKICNYPNLSTRPHHHHHNHHPRPLLPAPISNSSPNHHQPISQFHKSQTTINPSANSTNHKPPNPNQQPHIHQPNSSPLLIAATPTANLLHHIATPRGLPYQPRVGNKEERREDGEREWRWHRPEMKRRENRKRAGRRDATQEEKKGRKEK</sequence>
<feature type="compositionally biased region" description="Basic and acidic residues" evidence="1">
    <location>
        <begin position="182"/>
        <end position="196"/>
    </location>
</feature>
<keyword evidence="3" id="KW-1185">Reference proteome</keyword>
<proteinExistence type="predicted"/>
<protein>
    <submittedName>
        <fullName evidence="2">Uncharacterized protein</fullName>
    </submittedName>
</protein>
<comment type="caution">
    <text evidence="2">The sequence shown here is derived from an EMBL/GenBank/DDBJ whole genome shotgun (WGS) entry which is preliminary data.</text>
</comment>